<protein>
    <submittedName>
        <fullName evidence="14">HAD-IC family P-type ATPase</fullName>
    </submittedName>
</protein>
<dbReference type="GO" id="GO:0016887">
    <property type="term" value="F:ATP hydrolysis activity"/>
    <property type="evidence" value="ECO:0007669"/>
    <property type="project" value="InterPro"/>
</dbReference>
<dbReference type="SUPFAM" id="SSF56784">
    <property type="entry name" value="HAD-like"/>
    <property type="match status" value="1"/>
</dbReference>
<keyword evidence="3" id="KW-1003">Cell membrane</keyword>
<dbReference type="Gene3D" id="1.20.1110.10">
    <property type="entry name" value="Calcium-transporting ATPase, transmembrane domain"/>
    <property type="match status" value="1"/>
</dbReference>
<evidence type="ECO:0000259" key="13">
    <source>
        <dbReference type="SMART" id="SM00831"/>
    </source>
</evidence>
<dbReference type="SFLD" id="SFLDS00003">
    <property type="entry name" value="Haloacid_Dehalogenase"/>
    <property type="match status" value="1"/>
</dbReference>
<dbReference type="SFLD" id="SFLDG00002">
    <property type="entry name" value="C1.7:_P-type_atpase_like"/>
    <property type="match status" value="1"/>
</dbReference>
<dbReference type="FunFam" id="3.40.50.1000:FF:000028">
    <property type="entry name" value="Calcium-transporting P-type ATPase, putative"/>
    <property type="match status" value="1"/>
</dbReference>
<dbReference type="GO" id="GO:0036376">
    <property type="term" value="P:sodium ion export across plasma membrane"/>
    <property type="evidence" value="ECO:0007669"/>
    <property type="project" value="TreeGrafter"/>
</dbReference>
<keyword evidence="8" id="KW-0460">Magnesium</keyword>
<dbReference type="GO" id="GO:0005886">
    <property type="term" value="C:plasma membrane"/>
    <property type="evidence" value="ECO:0007669"/>
    <property type="project" value="UniProtKB-SubCell"/>
</dbReference>
<dbReference type="PRINTS" id="PR00119">
    <property type="entry name" value="CATATPASE"/>
</dbReference>
<feature type="transmembrane region" description="Helical" evidence="12">
    <location>
        <begin position="256"/>
        <end position="278"/>
    </location>
</feature>
<feature type="transmembrane region" description="Helical" evidence="12">
    <location>
        <begin position="842"/>
        <end position="860"/>
    </location>
</feature>
<feature type="transmembrane region" description="Helical" evidence="12">
    <location>
        <begin position="803"/>
        <end position="822"/>
    </location>
</feature>
<dbReference type="Pfam" id="PF00690">
    <property type="entry name" value="Cation_ATPase_N"/>
    <property type="match status" value="1"/>
</dbReference>
<dbReference type="InterPro" id="IPR023214">
    <property type="entry name" value="HAD_sf"/>
</dbReference>
<reference evidence="14" key="1">
    <citation type="journal article" date="2022" name="Phytopathology">
        <title>Whole genome sequencing-based tracing of a 2022 introduction and outbreak of Xanthomonas hortorum pv. pelargonii.</title>
        <authorList>
            <person name="Iruegas Bocardo F."/>
            <person name="Weisberg A.J."/>
            <person name="Riutta E.R."/>
            <person name="Kilday K.B."/>
            <person name="Bonkowski J.C."/>
            <person name="Creswell T.C."/>
            <person name="Daughtrey M."/>
            <person name="Rane K.K."/>
            <person name="Grunwald N.J."/>
            <person name="Chang J.H."/>
            <person name="Putnam M."/>
        </authorList>
    </citation>
    <scope>NUCLEOTIDE SEQUENCE</scope>
    <source>
        <strain evidence="14">22-338</strain>
    </source>
</reference>
<evidence type="ECO:0000256" key="9">
    <source>
        <dbReference type="ARBA" id="ARBA00022967"/>
    </source>
</evidence>
<feature type="transmembrane region" description="Helical" evidence="12">
    <location>
        <begin position="284"/>
        <end position="309"/>
    </location>
</feature>
<dbReference type="SMART" id="SM00831">
    <property type="entry name" value="Cation_ATPase_N"/>
    <property type="match status" value="1"/>
</dbReference>
<dbReference type="GO" id="GO:0030007">
    <property type="term" value="P:intracellular potassium ion homeostasis"/>
    <property type="evidence" value="ECO:0007669"/>
    <property type="project" value="TreeGrafter"/>
</dbReference>
<evidence type="ECO:0000256" key="7">
    <source>
        <dbReference type="ARBA" id="ARBA00022840"/>
    </source>
</evidence>
<dbReference type="InterPro" id="IPR059000">
    <property type="entry name" value="ATPase_P-type_domA"/>
</dbReference>
<comment type="subcellular location">
    <subcellularLocation>
        <location evidence="1">Cell membrane</location>
        <topology evidence="1">Multi-pass membrane protein</topology>
    </subcellularLocation>
</comment>
<proteinExistence type="inferred from homology"/>
<dbReference type="SFLD" id="SFLDF00027">
    <property type="entry name" value="p-type_atpase"/>
    <property type="match status" value="1"/>
</dbReference>
<evidence type="ECO:0000313" key="15">
    <source>
        <dbReference type="Proteomes" id="UP001140230"/>
    </source>
</evidence>
<comment type="caution">
    <text evidence="14">The sequence shown here is derived from an EMBL/GenBank/DDBJ whole genome shotgun (WGS) entry which is preliminary data.</text>
</comment>
<dbReference type="FunFam" id="2.70.150.10:FF:000160">
    <property type="entry name" value="Sarcoplasmic/endoplasmic reticulum calcium ATPase 1"/>
    <property type="match status" value="1"/>
</dbReference>
<organism evidence="14 15">
    <name type="scientific">Xanthomonas hortorum pv. hederae</name>
    <dbReference type="NCBI Taxonomy" id="453603"/>
    <lineage>
        <taxon>Bacteria</taxon>
        <taxon>Pseudomonadati</taxon>
        <taxon>Pseudomonadota</taxon>
        <taxon>Gammaproteobacteria</taxon>
        <taxon>Lysobacterales</taxon>
        <taxon>Lysobacteraceae</taxon>
        <taxon>Xanthomonas</taxon>
    </lineage>
</organism>
<evidence type="ECO:0000256" key="3">
    <source>
        <dbReference type="ARBA" id="ARBA00022475"/>
    </source>
</evidence>
<feature type="domain" description="Cation-transporting P-type ATPase N-terminal" evidence="13">
    <location>
        <begin position="16"/>
        <end position="89"/>
    </location>
</feature>
<dbReference type="Pfam" id="PF13246">
    <property type="entry name" value="Cation_ATPase"/>
    <property type="match status" value="1"/>
</dbReference>
<dbReference type="InterPro" id="IPR018303">
    <property type="entry name" value="ATPase_P-typ_P_site"/>
</dbReference>
<keyword evidence="10 12" id="KW-1133">Transmembrane helix</keyword>
<dbReference type="InterPro" id="IPR008250">
    <property type="entry name" value="ATPase_P-typ_transduc_dom_A_sf"/>
</dbReference>
<evidence type="ECO:0000256" key="10">
    <source>
        <dbReference type="ARBA" id="ARBA00022989"/>
    </source>
</evidence>
<dbReference type="InterPro" id="IPR036412">
    <property type="entry name" value="HAD-like_sf"/>
</dbReference>
<dbReference type="SUPFAM" id="SSF81660">
    <property type="entry name" value="Metal cation-transporting ATPase, ATP-binding domain N"/>
    <property type="match status" value="1"/>
</dbReference>
<evidence type="ECO:0000256" key="4">
    <source>
        <dbReference type="ARBA" id="ARBA00022553"/>
    </source>
</evidence>
<dbReference type="SUPFAM" id="SSF81653">
    <property type="entry name" value="Calcium ATPase, transduction domain A"/>
    <property type="match status" value="1"/>
</dbReference>
<accession>A0A9X4BQU5</accession>
<dbReference type="Pfam" id="PF00122">
    <property type="entry name" value="E1-E2_ATPase"/>
    <property type="match status" value="1"/>
</dbReference>
<dbReference type="GO" id="GO:1990573">
    <property type="term" value="P:potassium ion import across plasma membrane"/>
    <property type="evidence" value="ECO:0007669"/>
    <property type="project" value="TreeGrafter"/>
</dbReference>
<dbReference type="RefSeq" id="WP_273663669.1">
    <property type="nucleotide sequence ID" value="NZ_CP168173.1"/>
</dbReference>
<dbReference type="PROSITE" id="PS00154">
    <property type="entry name" value="ATPASE_E1_E2"/>
    <property type="match status" value="1"/>
</dbReference>
<keyword evidence="9" id="KW-1278">Translocase</keyword>
<dbReference type="PANTHER" id="PTHR43294:SF21">
    <property type="entry name" value="CATION TRANSPORTING ATPASE"/>
    <property type="match status" value="1"/>
</dbReference>
<dbReference type="GO" id="GO:0005524">
    <property type="term" value="F:ATP binding"/>
    <property type="evidence" value="ECO:0007669"/>
    <property type="project" value="UniProtKB-KW"/>
</dbReference>
<dbReference type="Gene3D" id="3.40.1110.10">
    <property type="entry name" value="Calcium-transporting ATPase, cytoplasmic domain N"/>
    <property type="match status" value="1"/>
</dbReference>
<evidence type="ECO:0000313" key="14">
    <source>
        <dbReference type="EMBL" id="MDC8637142.1"/>
    </source>
</evidence>
<evidence type="ECO:0000256" key="2">
    <source>
        <dbReference type="ARBA" id="ARBA00005675"/>
    </source>
</evidence>
<evidence type="ECO:0000256" key="5">
    <source>
        <dbReference type="ARBA" id="ARBA00022692"/>
    </source>
</evidence>
<dbReference type="Proteomes" id="UP001140230">
    <property type="component" value="Unassembled WGS sequence"/>
</dbReference>
<dbReference type="Pfam" id="PF08282">
    <property type="entry name" value="Hydrolase_3"/>
    <property type="match status" value="1"/>
</dbReference>
<dbReference type="PANTHER" id="PTHR43294">
    <property type="entry name" value="SODIUM/POTASSIUM-TRANSPORTING ATPASE SUBUNIT ALPHA"/>
    <property type="match status" value="1"/>
</dbReference>
<feature type="transmembrane region" description="Helical" evidence="12">
    <location>
        <begin position="731"/>
        <end position="752"/>
    </location>
</feature>
<dbReference type="InterPro" id="IPR006068">
    <property type="entry name" value="ATPase_P-typ_cation-transptr_C"/>
</dbReference>
<sequence length="920" mass="97336">MESAASVPVAPPDTEAWHALPAEAALQRLTASPDGLSAEEAARRLRAHGPNALPAPEPTPWWRRLLRHFNDPLILFLLAAAILAALLRHYVDAGVIAAVVLVNAIVGYVQEGRAEQALAGLRSMLAPSARVLREGERAQVPAGDLVPGDVVVLEAGDRVPADARLLRGRGLRVDESVLTGESVPVEKSAEPVADDADLGGRTSMLYSGTLVAAGQASVLVVATGRDTQVGRIGRLLGEVQTLTTPLLEQTARFGKAFTLLALVAAALLFVFAVTMRGYGWLDALMVVVALAVGVVPESLPAVITITLAIGVRRMAARNAIVRRLPAVETLGATTTICSDKTGTLTRNEMTARSVVTATGRVEAEGSGYAPAGALAVHEGGDVALAAAQGLAQIGLLCNDAHLHGADDAWRIDGDPMEGALLALAGKAGFDPAALRSAHPRLDEVPFDAAHRFMATLHADGEGGGALVCVKGAPEQILALSVAQAGRDGERVPVDVAFWQNAIDAAGAEGQRVLGFAARRLGRVPERFGLEDVGELVFCGIVGFIDPPRDEAIEAVARCRDAGIAVKMITGDHAATAAAIAMQLRLADEVRMVTGRELDDVAEADLPALAEAASVFARTTPEHKLRIVRALQSRGHTVAMTGDGVNDAPSLKQADIGIAMGHNGTEAAKEASEMVLADDNFASIAAAVYEGRAVYDNIRKVIAWTLPTNGGEALAIALALIAGWTLPMTAPQILWINMVLTITLGLSLAFEPPESGVMQRPPRRRVAPLVSPFMLWRIVLVSILFSFGAFGIFAWAQARGHDIATARTMVVNMFCVMEIFYLFSVRYMHASSFSLRGLRGTPAVLWAVTAVVVAQLAFTYLPVMHTLFDSRPVPLFEGVVIVLAAAVLMPVLEIEKWVLGKLDLFAELRRSVPAPRRRSTT</sequence>
<dbReference type="InterPro" id="IPR044492">
    <property type="entry name" value="P_typ_ATPase_HD_dom"/>
</dbReference>
<dbReference type="EMBL" id="JANWTP010000009">
    <property type="protein sequence ID" value="MDC8637142.1"/>
    <property type="molecule type" value="Genomic_DNA"/>
</dbReference>
<dbReference type="InterPro" id="IPR050510">
    <property type="entry name" value="Cation_transp_ATPase_P-type"/>
</dbReference>
<dbReference type="GO" id="GO:0006883">
    <property type="term" value="P:intracellular sodium ion homeostasis"/>
    <property type="evidence" value="ECO:0007669"/>
    <property type="project" value="TreeGrafter"/>
</dbReference>
<dbReference type="AlphaFoldDB" id="A0A9X4BQU5"/>
<evidence type="ECO:0000256" key="1">
    <source>
        <dbReference type="ARBA" id="ARBA00004651"/>
    </source>
</evidence>
<keyword evidence="11 12" id="KW-0472">Membrane</keyword>
<comment type="similarity">
    <text evidence="2">Belongs to the cation transport ATPase (P-type) (TC 3.A.3) family. Type IIA subfamily.</text>
</comment>
<keyword evidence="6" id="KW-0547">Nucleotide-binding</keyword>
<feature type="transmembrane region" description="Helical" evidence="12">
    <location>
        <begin position="69"/>
        <end position="87"/>
    </location>
</feature>
<dbReference type="Gene3D" id="3.40.50.1000">
    <property type="entry name" value="HAD superfamily/HAD-like"/>
    <property type="match status" value="1"/>
</dbReference>
<dbReference type="InterPro" id="IPR004014">
    <property type="entry name" value="ATPase_P-typ_cation-transptr_N"/>
</dbReference>
<dbReference type="NCBIfam" id="TIGR01494">
    <property type="entry name" value="ATPase_P-type"/>
    <property type="match status" value="3"/>
</dbReference>
<dbReference type="GO" id="GO:1902600">
    <property type="term" value="P:proton transmembrane transport"/>
    <property type="evidence" value="ECO:0007669"/>
    <property type="project" value="TreeGrafter"/>
</dbReference>
<evidence type="ECO:0000256" key="11">
    <source>
        <dbReference type="ARBA" id="ARBA00023136"/>
    </source>
</evidence>
<feature type="transmembrane region" description="Helical" evidence="12">
    <location>
        <begin position="700"/>
        <end position="725"/>
    </location>
</feature>
<dbReference type="InterPro" id="IPR023299">
    <property type="entry name" value="ATPase_P-typ_cyto_dom_N"/>
</dbReference>
<dbReference type="InterPro" id="IPR001757">
    <property type="entry name" value="P_typ_ATPase"/>
</dbReference>
<evidence type="ECO:0000256" key="6">
    <source>
        <dbReference type="ARBA" id="ARBA00022741"/>
    </source>
</evidence>
<name>A0A9X4BQU5_9XANT</name>
<feature type="transmembrane region" description="Helical" evidence="12">
    <location>
        <begin position="872"/>
        <end position="891"/>
    </location>
</feature>
<gene>
    <name evidence="14" type="ORF">NY667_04805</name>
</gene>
<dbReference type="SUPFAM" id="SSF81665">
    <property type="entry name" value="Calcium ATPase, transmembrane domain M"/>
    <property type="match status" value="1"/>
</dbReference>
<dbReference type="GO" id="GO:0005391">
    <property type="term" value="F:P-type sodium:potassium-exchanging transporter activity"/>
    <property type="evidence" value="ECO:0007669"/>
    <property type="project" value="TreeGrafter"/>
</dbReference>
<keyword evidence="7" id="KW-0067">ATP-binding</keyword>
<dbReference type="Pfam" id="PF00689">
    <property type="entry name" value="Cation_ATPase_C"/>
    <property type="match status" value="1"/>
</dbReference>
<reference evidence="14" key="2">
    <citation type="submission" date="2022-08" db="EMBL/GenBank/DDBJ databases">
        <authorList>
            <person name="Iruegas-Bocardo F."/>
            <person name="Weisberg A.J."/>
            <person name="Riutta E.R."/>
            <person name="Kilday K."/>
            <person name="Bonkowski J.C."/>
            <person name="Creswell T."/>
            <person name="Daughtrey M.L."/>
            <person name="Rane K."/>
            <person name="Grunwald N.J."/>
            <person name="Chang J.H."/>
            <person name="Putnam M.L."/>
        </authorList>
    </citation>
    <scope>NUCLEOTIDE SEQUENCE</scope>
    <source>
        <strain evidence="14">22-338</strain>
    </source>
</reference>
<keyword evidence="4" id="KW-0597">Phosphoprotein</keyword>
<evidence type="ECO:0000256" key="12">
    <source>
        <dbReference type="SAM" id="Phobius"/>
    </source>
</evidence>
<dbReference type="PRINTS" id="PR00120">
    <property type="entry name" value="HATPASE"/>
</dbReference>
<dbReference type="Gene3D" id="2.70.150.10">
    <property type="entry name" value="Calcium-transporting ATPase, cytoplasmic transduction domain A"/>
    <property type="match status" value="1"/>
</dbReference>
<keyword evidence="5 12" id="KW-0812">Transmembrane</keyword>
<feature type="transmembrane region" description="Helical" evidence="12">
    <location>
        <begin position="773"/>
        <end position="797"/>
    </location>
</feature>
<dbReference type="InterPro" id="IPR023298">
    <property type="entry name" value="ATPase_P-typ_TM_dom_sf"/>
</dbReference>
<evidence type="ECO:0000256" key="8">
    <source>
        <dbReference type="ARBA" id="ARBA00022842"/>
    </source>
</evidence>